<feature type="transmembrane region" description="Helical" evidence="1">
    <location>
        <begin position="115"/>
        <end position="135"/>
    </location>
</feature>
<keyword evidence="1" id="KW-1133">Transmembrane helix</keyword>
<dbReference type="Gene3D" id="1.20.120.1630">
    <property type="match status" value="1"/>
</dbReference>
<dbReference type="EMBL" id="KN822942">
    <property type="protein sequence ID" value="KIO34779.1"/>
    <property type="molecule type" value="Genomic_DNA"/>
</dbReference>
<dbReference type="OrthoDB" id="67965at2759"/>
<protein>
    <recommendedName>
        <fullName evidence="4">Steroid 5-alpha reductase C-terminal domain-containing protein</fullName>
    </recommendedName>
</protein>
<feature type="transmembrane region" description="Helical" evidence="1">
    <location>
        <begin position="75"/>
        <end position="94"/>
    </location>
</feature>
<feature type="transmembrane region" description="Helical" evidence="1">
    <location>
        <begin position="6"/>
        <end position="26"/>
    </location>
</feature>
<proteinExistence type="predicted"/>
<dbReference type="GO" id="GO:0016020">
    <property type="term" value="C:membrane"/>
    <property type="evidence" value="ECO:0007669"/>
    <property type="project" value="TreeGrafter"/>
</dbReference>
<dbReference type="PANTHER" id="PTHR32251">
    <property type="entry name" value="3-OXO-5-ALPHA-STEROID 4-DEHYDROGENASE"/>
    <property type="match status" value="1"/>
</dbReference>
<reference evidence="2 3" key="1">
    <citation type="submission" date="2014-04" db="EMBL/GenBank/DDBJ databases">
        <authorList>
            <consortium name="DOE Joint Genome Institute"/>
            <person name="Kuo A."/>
            <person name="Girlanda M."/>
            <person name="Perotto S."/>
            <person name="Kohler A."/>
            <person name="Nagy L.G."/>
            <person name="Floudas D."/>
            <person name="Copeland A."/>
            <person name="Barry K.W."/>
            <person name="Cichocki N."/>
            <person name="Veneault-Fourrey C."/>
            <person name="LaButti K."/>
            <person name="Lindquist E.A."/>
            <person name="Lipzen A."/>
            <person name="Lundell T."/>
            <person name="Morin E."/>
            <person name="Murat C."/>
            <person name="Sun H."/>
            <person name="Tunlid A."/>
            <person name="Henrissat B."/>
            <person name="Grigoriev I.V."/>
            <person name="Hibbett D.S."/>
            <person name="Martin F."/>
            <person name="Nordberg H.P."/>
            <person name="Cantor M.N."/>
            <person name="Hua S.X."/>
        </authorList>
    </citation>
    <scope>NUCLEOTIDE SEQUENCE [LARGE SCALE GENOMIC DNA]</scope>
    <source>
        <strain evidence="2 3">MUT 4182</strain>
    </source>
</reference>
<reference evidence="3" key="2">
    <citation type="submission" date="2015-01" db="EMBL/GenBank/DDBJ databases">
        <title>Evolutionary Origins and Diversification of the Mycorrhizal Mutualists.</title>
        <authorList>
            <consortium name="DOE Joint Genome Institute"/>
            <consortium name="Mycorrhizal Genomics Consortium"/>
            <person name="Kohler A."/>
            <person name="Kuo A."/>
            <person name="Nagy L.G."/>
            <person name="Floudas D."/>
            <person name="Copeland A."/>
            <person name="Barry K.W."/>
            <person name="Cichocki N."/>
            <person name="Veneault-Fourrey C."/>
            <person name="LaButti K."/>
            <person name="Lindquist E.A."/>
            <person name="Lipzen A."/>
            <person name="Lundell T."/>
            <person name="Morin E."/>
            <person name="Murat C."/>
            <person name="Riley R."/>
            <person name="Ohm R."/>
            <person name="Sun H."/>
            <person name="Tunlid A."/>
            <person name="Henrissat B."/>
            <person name="Grigoriev I.V."/>
            <person name="Hibbett D.S."/>
            <person name="Martin F."/>
        </authorList>
    </citation>
    <scope>NUCLEOTIDE SEQUENCE [LARGE SCALE GENOMIC DNA]</scope>
    <source>
        <strain evidence="3">MUT 4182</strain>
    </source>
</reference>
<gene>
    <name evidence="2" type="ORF">M407DRAFT_63798</name>
</gene>
<name>A0A0C3QZC5_9AGAM</name>
<dbReference type="Proteomes" id="UP000054248">
    <property type="component" value="Unassembled WGS sequence"/>
</dbReference>
<evidence type="ECO:0000313" key="3">
    <source>
        <dbReference type="Proteomes" id="UP000054248"/>
    </source>
</evidence>
<dbReference type="PANTHER" id="PTHR32251:SF17">
    <property type="entry name" value="STEROID 5-ALPHA REDUCTASE C-TERMINAL DOMAIN-CONTAINING PROTEIN"/>
    <property type="match status" value="1"/>
</dbReference>
<organism evidence="2 3">
    <name type="scientific">Tulasnella calospora MUT 4182</name>
    <dbReference type="NCBI Taxonomy" id="1051891"/>
    <lineage>
        <taxon>Eukaryota</taxon>
        <taxon>Fungi</taxon>
        <taxon>Dikarya</taxon>
        <taxon>Basidiomycota</taxon>
        <taxon>Agaricomycotina</taxon>
        <taxon>Agaricomycetes</taxon>
        <taxon>Cantharellales</taxon>
        <taxon>Tulasnellaceae</taxon>
        <taxon>Tulasnella</taxon>
    </lineage>
</organism>
<keyword evidence="3" id="KW-1185">Reference proteome</keyword>
<accession>A0A0C3QZC5</accession>
<evidence type="ECO:0008006" key="4">
    <source>
        <dbReference type="Google" id="ProtNLM"/>
    </source>
</evidence>
<dbReference type="Pfam" id="PF06966">
    <property type="entry name" value="DUF1295"/>
    <property type="match status" value="1"/>
</dbReference>
<keyword evidence="1" id="KW-0472">Membrane</keyword>
<dbReference type="HOGENOM" id="CLU_043418_1_0_1"/>
<evidence type="ECO:0000256" key="1">
    <source>
        <dbReference type="SAM" id="Phobius"/>
    </source>
</evidence>
<sequence>MGTFSELLPVLGTAFGLQALLGSVFVPLQSEKYFDFGGSLGFLSCAFVSLVRPDGSDWSWKSVTASGRARSTRQLLATGALVLWSGRLGVFLLRRIIKSGRDRRFDAIKKNPARFFRAWILQGLWITIVGLPVWLMNTVPAALSPPMGVLDSVGSGIFVTSFVLETVADYQKSQWRREKEARKHNNAFINRGLWRYSRHPNYAAEVGIHTGIAILASSAMPSVTLKALTCISPLFTYLLLSKVSGVPLLERASDAKLGSDRKYQEYKRCVLITACRLNLASNRWTYFSRNTPIYSLGDGLETYRRAHSSFTCFQMSGCNVG</sequence>
<dbReference type="InterPro" id="IPR010721">
    <property type="entry name" value="UstE-like"/>
</dbReference>
<dbReference type="AlphaFoldDB" id="A0A0C3QZC5"/>
<keyword evidence="1" id="KW-0812">Transmembrane</keyword>
<evidence type="ECO:0000313" key="2">
    <source>
        <dbReference type="EMBL" id="KIO34779.1"/>
    </source>
</evidence>